<reference evidence="2" key="1">
    <citation type="submission" date="2021-05" db="EMBL/GenBank/DDBJ databases">
        <title>The genome of the haptophyte Pavlova lutheri (Diacronema luteri, Pavlovales) - a model for lipid biosynthesis in eukaryotic algae.</title>
        <authorList>
            <person name="Hulatt C.J."/>
            <person name="Posewitz M.C."/>
        </authorList>
    </citation>
    <scope>NUCLEOTIDE SEQUENCE</scope>
    <source>
        <strain evidence="2">NIVA-4/92</strain>
    </source>
</reference>
<sequence length="102" mass="11023">MDVKAQKQAREQASERASKQASEATSSRLAATATANETSSHPWQDPDRLSGHAPSSKVRPDGKLKLRPSAAMKCKACHTYNPAVLHIGICQRCGARRANIEV</sequence>
<comment type="caution">
    <text evidence="2">The sequence shown here is derived from an EMBL/GenBank/DDBJ whole genome shotgun (WGS) entry which is preliminary data.</text>
</comment>
<proteinExistence type="predicted"/>
<dbReference type="Proteomes" id="UP000751190">
    <property type="component" value="Unassembled WGS sequence"/>
</dbReference>
<accession>A0A8J5XPF6</accession>
<dbReference type="AlphaFoldDB" id="A0A8J5XPF6"/>
<keyword evidence="3" id="KW-1185">Reference proteome</keyword>
<feature type="compositionally biased region" description="Basic and acidic residues" evidence="1">
    <location>
        <begin position="1"/>
        <end position="18"/>
    </location>
</feature>
<gene>
    <name evidence="2" type="ORF">KFE25_005352</name>
</gene>
<feature type="compositionally biased region" description="Low complexity" evidence="1">
    <location>
        <begin position="21"/>
        <end position="35"/>
    </location>
</feature>
<protein>
    <submittedName>
        <fullName evidence="2">Uncharacterized protein</fullName>
    </submittedName>
</protein>
<name>A0A8J5XPF6_DIALT</name>
<evidence type="ECO:0000313" key="2">
    <source>
        <dbReference type="EMBL" id="KAG8465782.1"/>
    </source>
</evidence>
<evidence type="ECO:0000256" key="1">
    <source>
        <dbReference type="SAM" id="MobiDB-lite"/>
    </source>
</evidence>
<organism evidence="2 3">
    <name type="scientific">Diacronema lutheri</name>
    <name type="common">Unicellular marine alga</name>
    <name type="synonym">Monochrysis lutheri</name>
    <dbReference type="NCBI Taxonomy" id="2081491"/>
    <lineage>
        <taxon>Eukaryota</taxon>
        <taxon>Haptista</taxon>
        <taxon>Haptophyta</taxon>
        <taxon>Pavlovophyceae</taxon>
        <taxon>Pavlovales</taxon>
        <taxon>Pavlovaceae</taxon>
        <taxon>Diacronema</taxon>
    </lineage>
</organism>
<dbReference type="EMBL" id="JAGTXO010000009">
    <property type="protein sequence ID" value="KAG8465782.1"/>
    <property type="molecule type" value="Genomic_DNA"/>
</dbReference>
<evidence type="ECO:0000313" key="3">
    <source>
        <dbReference type="Proteomes" id="UP000751190"/>
    </source>
</evidence>
<feature type="region of interest" description="Disordered" evidence="1">
    <location>
        <begin position="1"/>
        <end position="64"/>
    </location>
</feature>